<keyword evidence="7" id="KW-0472">Membrane</keyword>
<evidence type="ECO:0000256" key="3">
    <source>
        <dbReference type="ARBA" id="ARBA00022500"/>
    </source>
</evidence>
<comment type="subcellular location">
    <subcellularLocation>
        <location evidence="1">Membrane</location>
    </subcellularLocation>
</comment>
<feature type="domain" description="Methyl-accepting transducer" evidence="8">
    <location>
        <begin position="271"/>
        <end position="500"/>
    </location>
</feature>
<evidence type="ECO:0000256" key="2">
    <source>
        <dbReference type="ARBA" id="ARBA00022481"/>
    </source>
</evidence>
<dbReference type="GO" id="GO:0004888">
    <property type="term" value="F:transmembrane signaling receptor activity"/>
    <property type="evidence" value="ECO:0007669"/>
    <property type="project" value="InterPro"/>
</dbReference>
<dbReference type="InterPro" id="IPR003660">
    <property type="entry name" value="HAMP_dom"/>
</dbReference>
<evidence type="ECO:0000259" key="9">
    <source>
        <dbReference type="PROSITE" id="PS50885"/>
    </source>
</evidence>
<keyword evidence="2" id="KW-0488">Methylation</keyword>
<proteinExistence type="inferred from homology"/>
<sequence length="518" mass="54543">MLKNFSIRQKFIAAFGAVVAVLIIICASFYLNFSRIVSANDWNVHTYQVIDEGRALVESLVNMETGLRGFALSGDEAMLEPYTTGQAAFTEHLNKAKALTSDNPAQQTRLNQLLQQEQQWTTTFAQALLDNRRAQATGAMTPEAFLAAFRANTGKAQMDAMRAVIAAVSGEEQSLLEGRRLAVQATRTNTTLTLWLGALFGLGIAVTLGYLLARAITAPLQRAVAAAQAIAKGDLTSTLVTDSKDETGLLLDALATMQSQLIRVVTDIQSAASLIDNAAQEVSSGNTDLSSRTEQQAASLEETSASMEQLTATVRQNTANAQHASSLATDASQVAMRGGEVVEQVVSTMSAIAESSKHVVDIIGTIESIAFQTNILALNAAVEAARAGEQGRGFAVVASEVRALAQRSANAAKEIKQLIGASNSRVTQGSALVADAGTTMGEIVSAIRRVSDIMGEISTASDEQANGIEHVSIAVAQMDEVTQQNAALVEQAAAAAVSLEEQADHLAKTVSVFKTSAA</sequence>
<evidence type="ECO:0000256" key="4">
    <source>
        <dbReference type="ARBA" id="ARBA00023224"/>
    </source>
</evidence>
<feature type="domain" description="HAMP" evidence="9">
    <location>
        <begin position="214"/>
        <end position="266"/>
    </location>
</feature>
<feature type="transmembrane region" description="Helical" evidence="7">
    <location>
        <begin position="192"/>
        <end position="213"/>
    </location>
</feature>
<evidence type="ECO:0000256" key="6">
    <source>
        <dbReference type="PROSITE-ProRule" id="PRU00284"/>
    </source>
</evidence>
<dbReference type="Pfam" id="PF00672">
    <property type="entry name" value="HAMP"/>
    <property type="match status" value="1"/>
</dbReference>
<dbReference type="GO" id="GO:0007165">
    <property type="term" value="P:signal transduction"/>
    <property type="evidence" value="ECO:0007669"/>
    <property type="project" value="UniProtKB-KW"/>
</dbReference>
<dbReference type="SMART" id="SM00304">
    <property type="entry name" value="HAMP"/>
    <property type="match status" value="1"/>
</dbReference>
<evidence type="ECO:0000256" key="7">
    <source>
        <dbReference type="SAM" id="Phobius"/>
    </source>
</evidence>
<protein>
    <submittedName>
        <fullName evidence="10">Methyl-accepting chemotaxis protein II</fullName>
    </submittedName>
</protein>
<dbReference type="SUPFAM" id="SSF58104">
    <property type="entry name" value="Methyl-accepting chemotaxis protein (MCP) signaling domain"/>
    <property type="match status" value="1"/>
</dbReference>
<comment type="similarity">
    <text evidence="5">Belongs to the methyl-accepting chemotaxis (MCP) protein family.</text>
</comment>
<keyword evidence="11" id="KW-1185">Reference proteome</keyword>
<dbReference type="Pfam" id="PF00015">
    <property type="entry name" value="MCPsignal"/>
    <property type="match status" value="1"/>
</dbReference>
<reference evidence="10 11" key="1">
    <citation type="submission" date="2017-12" db="EMBL/GenBank/DDBJ databases">
        <title>Characterization of six clinical isolates of Enterochimera gen. nov., a novel genus of the Yersiniaciae family and the three species Enterochimera arupensis sp. nov., Enterochimera coloradensis sp. nov, and Enterochimera californica sp. nov.</title>
        <authorList>
            <person name="Rossi A."/>
            <person name="Fisher M."/>
        </authorList>
    </citation>
    <scope>NUCLEOTIDE SEQUENCE [LARGE SCALE GENOMIC DNA]</scope>
    <source>
        <strain evidence="11">2016-Iso4</strain>
    </source>
</reference>
<evidence type="ECO:0000259" key="8">
    <source>
        <dbReference type="PROSITE" id="PS50111"/>
    </source>
</evidence>
<keyword evidence="4 6" id="KW-0807">Transducer</keyword>
<dbReference type="Proteomes" id="UP000234503">
    <property type="component" value="Unassembled WGS sequence"/>
</dbReference>
<dbReference type="AlphaFoldDB" id="A0A2N5E1R3"/>
<dbReference type="CDD" id="cd11386">
    <property type="entry name" value="MCP_signal"/>
    <property type="match status" value="1"/>
</dbReference>
<dbReference type="PRINTS" id="PR00260">
    <property type="entry name" value="CHEMTRNSDUCR"/>
</dbReference>
<dbReference type="GO" id="GO:0006935">
    <property type="term" value="P:chemotaxis"/>
    <property type="evidence" value="ECO:0007669"/>
    <property type="project" value="UniProtKB-KW"/>
</dbReference>
<dbReference type="InterPro" id="IPR004090">
    <property type="entry name" value="Chemotax_Me-accpt_rcpt"/>
</dbReference>
<dbReference type="SMART" id="SM00283">
    <property type="entry name" value="MA"/>
    <property type="match status" value="1"/>
</dbReference>
<dbReference type="OrthoDB" id="2489132at2"/>
<keyword evidence="7" id="KW-1133">Transmembrane helix</keyword>
<comment type="caution">
    <text evidence="10">The sequence shown here is derived from an EMBL/GenBank/DDBJ whole genome shotgun (WGS) entry which is preliminary data.</text>
</comment>
<dbReference type="PROSITE" id="PS50885">
    <property type="entry name" value="HAMP"/>
    <property type="match status" value="1"/>
</dbReference>
<dbReference type="InterPro" id="IPR004089">
    <property type="entry name" value="MCPsignal_dom"/>
</dbReference>
<dbReference type="Pfam" id="PF05227">
    <property type="entry name" value="CHASE3"/>
    <property type="match status" value="1"/>
</dbReference>
<dbReference type="InterPro" id="IPR051310">
    <property type="entry name" value="MCP_chemotaxis"/>
</dbReference>
<evidence type="ECO:0000313" key="10">
    <source>
        <dbReference type="EMBL" id="PLR34393.1"/>
    </source>
</evidence>
<dbReference type="EMBL" id="PJZH01000011">
    <property type="protein sequence ID" value="PLR34393.1"/>
    <property type="molecule type" value="Genomic_DNA"/>
</dbReference>
<accession>A0A2N5E1R3</accession>
<evidence type="ECO:0000313" key="11">
    <source>
        <dbReference type="Proteomes" id="UP000234503"/>
    </source>
</evidence>
<name>A0A2N5E1R3_9GAMM</name>
<dbReference type="PROSITE" id="PS50111">
    <property type="entry name" value="CHEMOTAXIS_TRANSDUC_2"/>
    <property type="match status" value="1"/>
</dbReference>
<dbReference type="PANTHER" id="PTHR43531">
    <property type="entry name" value="PROTEIN ICFG"/>
    <property type="match status" value="1"/>
</dbReference>
<gene>
    <name evidence="10" type="ORF">CYR32_12035</name>
</gene>
<dbReference type="CDD" id="cd19410">
    <property type="entry name" value="HK9-like_sensor"/>
    <property type="match status" value="1"/>
</dbReference>
<dbReference type="Gene3D" id="1.10.287.950">
    <property type="entry name" value="Methyl-accepting chemotaxis protein"/>
    <property type="match status" value="1"/>
</dbReference>
<dbReference type="FunFam" id="1.10.287.950:FF:000001">
    <property type="entry name" value="Methyl-accepting chemotaxis sensory transducer"/>
    <property type="match status" value="1"/>
</dbReference>
<organism evidence="10 11">
    <name type="scientific">Chimaeribacter coloradensis</name>
    <dbReference type="NCBI Taxonomy" id="2060068"/>
    <lineage>
        <taxon>Bacteria</taxon>
        <taxon>Pseudomonadati</taxon>
        <taxon>Pseudomonadota</taxon>
        <taxon>Gammaproteobacteria</taxon>
        <taxon>Enterobacterales</taxon>
        <taxon>Yersiniaceae</taxon>
        <taxon>Chimaeribacter</taxon>
    </lineage>
</organism>
<keyword evidence="7" id="KW-0812">Transmembrane</keyword>
<dbReference type="InterPro" id="IPR007891">
    <property type="entry name" value="CHASE3"/>
</dbReference>
<evidence type="ECO:0000256" key="1">
    <source>
        <dbReference type="ARBA" id="ARBA00004370"/>
    </source>
</evidence>
<dbReference type="PANTHER" id="PTHR43531:SF14">
    <property type="entry name" value="METHYL-ACCEPTING CHEMOTAXIS PROTEIN I-RELATED"/>
    <property type="match status" value="1"/>
</dbReference>
<feature type="transmembrane region" description="Helical" evidence="7">
    <location>
        <begin position="12"/>
        <end position="31"/>
    </location>
</feature>
<dbReference type="GO" id="GO:0005886">
    <property type="term" value="C:plasma membrane"/>
    <property type="evidence" value="ECO:0007669"/>
    <property type="project" value="TreeGrafter"/>
</dbReference>
<dbReference type="RefSeq" id="WP_101824646.1">
    <property type="nucleotide sequence ID" value="NZ_PJZH01000011.1"/>
</dbReference>
<evidence type="ECO:0000256" key="5">
    <source>
        <dbReference type="ARBA" id="ARBA00029447"/>
    </source>
</evidence>
<keyword evidence="3" id="KW-0145">Chemotaxis</keyword>